<dbReference type="InterPro" id="IPR040524">
    <property type="entry name" value="HECW1_helix"/>
</dbReference>
<dbReference type="PANTHER" id="PTHR17616:SF8">
    <property type="entry name" value="TRANSCRIPTIONAL COACTIVATOR YORKIE"/>
    <property type="match status" value="1"/>
</dbReference>
<feature type="region of interest" description="Disordered" evidence="5">
    <location>
        <begin position="261"/>
        <end position="286"/>
    </location>
</feature>
<dbReference type="Pfam" id="PF00397">
    <property type="entry name" value="WW"/>
    <property type="match status" value="1"/>
</dbReference>
<evidence type="ECO:0000256" key="4">
    <source>
        <dbReference type="ARBA" id="ARBA00023242"/>
    </source>
</evidence>
<dbReference type="GO" id="GO:0003713">
    <property type="term" value="F:transcription coactivator activity"/>
    <property type="evidence" value="ECO:0007669"/>
    <property type="project" value="TreeGrafter"/>
</dbReference>
<evidence type="ECO:0000259" key="6">
    <source>
        <dbReference type="PROSITE" id="PS50020"/>
    </source>
</evidence>
<feature type="domain" description="WW" evidence="6">
    <location>
        <begin position="781"/>
        <end position="814"/>
    </location>
</feature>
<dbReference type="OrthoDB" id="5987976at2759"/>
<feature type="region of interest" description="Disordered" evidence="5">
    <location>
        <begin position="1858"/>
        <end position="1884"/>
    </location>
</feature>
<evidence type="ECO:0000313" key="7">
    <source>
        <dbReference type="EMBL" id="KAF6198802.1"/>
    </source>
</evidence>
<dbReference type="GO" id="GO:0005634">
    <property type="term" value="C:nucleus"/>
    <property type="evidence" value="ECO:0007669"/>
    <property type="project" value="UniProtKB-SubCell"/>
</dbReference>
<name>A0A8S9WPY2_APOLU</name>
<feature type="compositionally biased region" description="Polar residues" evidence="5">
    <location>
        <begin position="456"/>
        <end position="487"/>
    </location>
</feature>
<dbReference type="GO" id="GO:0005737">
    <property type="term" value="C:cytoplasm"/>
    <property type="evidence" value="ECO:0007669"/>
    <property type="project" value="UniProtKB-SubCell"/>
</dbReference>
<dbReference type="SUPFAM" id="SSF51045">
    <property type="entry name" value="WW domain"/>
    <property type="match status" value="2"/>
</dbReference>
<dbReference type="Proteomes" id="UP000466442">
    <property type="component" value="Unassembled WGS sequence"/>
</dbReference>
<dbReference type="Pfam" id="PF18436">
    <property type="entry name" value="HECW1_helix"/>
    <property type="match status" value="1"/>
</dbReference>
<dbReference type="PANTHER" id="PTHR17616">
    <property type="entry name" value="YES-ASSOCIATED PROTEIN YAP1 FAMILY MEMBER"/>
    <property type="match status" value="1"/>
</dbReference>
<evidence type="ECO:0000256" key="2">
    <source>
        <dbReference type="ARBA" id="ARBA00004496"/>
    </source>
</evidence>
<dbReference type="GO" id="GO:0035329">
    <property type="term" value="P:hippo signaling"/>
    <property type="evidence" value="ECO:0007669"/>
    <property type="project" value="TreeGrafter"/>
</dbReference>
<feature type="compositionally biased region" description="Pro residues" evidence="5">
    <location>
        <begin position="328"/>
        <end position="343"/>
    </location>
</feature>
<dbReference type="Gene3D" id="2.60.40.2840">
    <property type="match status" value="1"/>
</dbReference>
<keyword evidence="8" id="KW-1185">Reference proteome</keyword>
<feature type="compositionally biased region" description="Basic and acidic residues" evidence="5">
    <location>
        <begin position="1868"/>
        <end position="1884"/>
    </location>
</feature>
<dbReference type="CDD" id="cd00201">
    <property type="entry name" value="WW"/>
    <property type="match status" value="2"/>
</dbReference>
<reference evidence="7" key="1">
    <citation type="journal article" date="2021" name="Mol. Ecol. Resour.">
        <title>Apolygus lucorum genome provides insights into omnivorousness and mesophyll feeding.</title>
        <authorList>
            <person name="Liu Y."/>
            <person name="Liu H."/>
            <person name="Wang H."/>
            <person name="Huang T."/>
            <person name="Liu B."/>
            <person name="Yang B."/>
            <person name="Yin L."/>
            <person name="Li B."/>
            <person name="Zhang Y."/>
            <person name="Zhang S."/>
            <person name="Jiang F."/>
            <person name="Zhang X."/>
            <person name="Ren Y."/>
            <person name="Wang B."/>
            <person name="Wang S."/>
            <person name="Lu Y."/>
            <person name="Wu K."/>
            <person name="Fan W."/>
            <person name="Wang G."/>
        </authorList>
    </citation>
    <scope>NUCLEOTIDE SEQUENCE</scope>
    <source>
        <strain evidence="7">12Hb</strain>
    </source>
</reference>
<dbReference type="SMART" id="SM00456">
    <property type="entry name" value="WW"/>
    <property type="match status" value="2"/>
</dbReference>
<dbReference type="GO" id="GO:0045944">
    <property type="term" value="P:positive regulation of transcription by RNA polymerase II"/>
    <property type="evidence" value="ECO:0007669"/>
    <property type="project" value="TreeGrafter"/>
</dbReference>
<accession>A0A8S9WPY2</accession>
<dbReference type="InterPro" id="IPR051583">
    <property type="entry name" value="YAP1"/>
</dbReference>
<feature type="compositionally biased region" description="Basic and acidic residues" evidence="5">
    <location>
        <begin position="365"/>
        <end position="375"/>
    </location>
</feature>
<proteinExistence type="predicted"/>
<dbReference type="InterPro" id="IPR036020">
    <property type="entry name" value="WW_dom_sf"/>
</dbReference>
<keyword evidence="4" id="KW-0539">Nucleus</keyword>
<gene>
    <name evidence="7" type="ORF">GE061_006825</name>
</gene>
<organism evidence="7 8">
    <name type="scientific">Apolygus lucorum</name>
    <name type="common">Small green plant bug</name>
    <name type="synonym">Lygocoris lucorum</name>
    <dbReference type="NCBI Taxonomy" id="248454"/>
    <lineage>
        <taxon>Eukaryota</taxon>
        <taxon>Metazoa</taxon>
        <taxon>Ecdysozoa</taxon>
        <taxon>Arthropoda</taxon>
        <taxon>Hexapoda</taxon>
        <taxon>Insecta</taxon>
        <taxon>Pterygota</taxon>
        <taxon>Neoptera</taxon>
        <taxon>Paraneoptera</taxon>
        <taxon>Hemiptera</taxon>
        <taxon>Heteroptera</taxon>
        <taxon>Panheteroptera</taxon>
        <taxon>Cimicomorpha</taxon>
        <taxon>Miridae</taxon>
        <taxon>Mirini</taxon>
        <taxon>Apolygus</taxon>
    </lineage>
</organism>
<comment type="subcellular location">
    <subcellularLocation>
        <location evidence="2">Cytoplasm</location>
    </subcellularLocation>
    <subcellularLocation>
        <location evidence="1">Nucleus</location>
    </subcellularLocation>
</comment>
<comment type="caution">
    <text evidence="7">The sequence shown here is derived from an EMBL/GenBank/DDBJ whole genome shotgun (WGS) entry which is preliminary data.</text>
</comment>
<feature type="region of interest" description="Disordered" evidence="5">
    <location>
        <begin position="322"/>
        <end position="616"/>
    </location>
</feature>
<evidence type="ECO:0000256" key="5">
    <source>
        <dbReference type="SAM" id="MobiDB-lite"/>
    </source>
</evidence>
<evidence type="ECO:0000256" key="3">
    <source>
        <dbReference type="ARBA" id="ARBA00022490"/>
    </source>
</evidence>
<feature type="domain" description="WW" evidence="6">
    <location>
        <begin position="619"/>
        <end position="652"/>
    </location>
</feature>
<dbReference type="PROSITE" id="PS50020">
    <property type="entry name" value="WW_DOMAIN_2"/>
    <property type="match status" value="2"/>
</dbReference>
<protein>
    <recommendedName>
        <fullName evidence="6">WW domain-containing protein</fullName>
    </recommendedName>
</protein>
<evidence type="ECO:0000256" key="1">
    <source>
        <dbReference type="ARBA" id="ARBA00004123"/>
    </source>
</evidence>
<evidence type="ECO:0000313" key="8">
    <source>
        <dbReference type="Proteomes" id="UP000466442"/>
    </source>
</evidence>
<feature type="region of interest" description="Disordered" evidence="5">
    <location>
        <begin position="22"/>
        <end position="57"/>
    </location>
</feature>
<feature type="compositionally biased region" description="Basic and acidic residues" evidence="5">
    <location>
        <begin position="27"/>
        <end position="46"/>
    </location>
</feature>
<dbReference type="PROSITE" id="PS01159">
    <property type="entry name" value="WW_DOMAIN_1"/>
    <property type="match status" value="2"/>
</dbReference>
<dbReference type="EMBL" id="WIXP02000015">
    <property type="protein sequence ID" value="KAF6198802.1"/>
    <property type="molecule type" value="Genomic_DNA"/>
</dbReference>
<feature type="compositionally biased region" description="Basic and acidic residues" evidence="5">
    <location>
        <begin position="263"/>
        <end position="278"/>
    </location>
</feature>
<dbReference type="InterPro" id="IPR001202">
    <property type="entry name" value="WW_dom"/>
</dbReference>
<feature type="region of interest" description="Disordered" evidence="5">
    <location>
        <begin position="227"/>
        <end position="246"/>
    </location>
</feature>
<sequence length="1884" mass="208217">MNHVFSRMTCLPVQQTSSISLIFPSSGEKKPKTDRIEQSRTADSPRRAASSGDEEGLCDQACGVTPVRDASVEMLYANEGGGAPPQGWSWLHASLYFRVEAIWAQLSWSVEAPSRHDWVGLYFLHERDSSHSIVKYTKDLGCGTGTIMWLLDLPNGAITAQGRPKMVCFRYYSGLSFSCLAQSEPIEVDSILKKTEDAEPTVRSHQAGNVIKKRDLPRSGDVLRLQVRSNASSESDSDSEASSKYRKKGWRLLKKKPSLSNGFEHRAEDSDTDSRASSKDLPTWNSHEAQRQATLDHANSIQLSSDYLSIWSSKTAPAPSASIYETVYPPPQDEPPPLPPRSLPPRHRPLERTRAVSGHAPHLRRAPEIQKKNKMSEGPVLPPRPKKITNPEDSFGFEIVDTDELSAASSLQTQDSVDRQDGVVPAEGDTAPLATPEHDNSFASESQDRGTGASPVPSTSQDAGYLSASSIPTSHGSLFTVPSNGSSDPGIHGGASSSGANQSSSSDSLVSACDELRTTEIPVRPHKPLSRQVSHPPLPADMLGRSLLKAEPLQCPPTPTHHARRSPQPASLPPPLTQSAPSGAFTPPPTMETAHVQSTRLPSIPERSKHQRLEVTDEDPLPPYWEARIDSHGRIFYIDHINRTTTWSRPSNSSSNRLRASNNEMQRAQLDRRYQSIRRTITSRQMAIDDPVSAEQPTTGVAVTTLAAVPVELHSPALRFLCRPDFFSLLHTNQEGLSLYNRNGSLKHMISKIRRDITAFERYQHNRDLVAFVNYFADSARDLPRGWETKFDRNGKQFFIDHTSKRTTFMDPRVPSDLPFLNPHKINPWQLRRRSRSAGEQDLAFANAPTPPPRAGPSGLPSRVLEVPTAYNDKVVAFLRQPNIMDILRERHPPIATCQSLRDKVNWVRVEGTAALQTSGHDVDLTILLSDPCWIKMTVVRREQSEVPLLGKNDLPLRLFTATGYPVTDVDGSLLKSVAGEHLAQVNPALGIYKDAQGRDLTDAANHIPSHRFFDPTQQPAEVGKESEKHCSTVLYDSKGRPLTDSHGRPLLNRDGDVLVIFGPRGEPVSDFEGKQILDGMGSVVQSNVIRLLKNGQPSHLFDERGRPLTDSLGFALLDLCGVMMITVDSKGVPIHTVTEGCIYDAKGSPSDAPDFDPLSCSSQRTVHSQAVVVQHGRGLAFNACGHPLTDLSGAPLCFSSGSPMVRKKGNSWLDSDGNPAVVVKKAIFDQYTLRGFKNSKGEPILLFNRDGWPLTDINGTPQHHANGHVLIVFNTEMDPISDWLGNRLYDSFGHTLSDPKFTPCRKVNCSNLPILIEKSTDRCIQYFNKFGYPLTNRFGVPLLNPEQNPMLRFDNFGRPTKDINGDMVFDVTGLPVVPSLECELQGPNGLPIRLYDNDGKPITTRNGLILKSISGKPFICIGTTGRLQSDCKNGKMYDKSMQSTDKIAFNATVVAEERSDKLICTDGRPLTLYNQKGYPLTDPDGYIMYDNNGKPLIKCSPHDVITTMDGKKVFDVNGYPCYRNVMDNSDKPKPMAIYDKFGRPLTDQFGKILKTRKGNKLIRRKYGEPIDTLYGGGLYDINDVILDDPDAEPNFALARETNLIGGGSQLFDCEDLPVTDNSGDMLYTSSGVALLELDRSGKPHSDYIGRPVFDERGLPVTKTSGCWKDQKGRPLRLFNYLGLPVTDNNGCPLKHISGEELIREDDAGRPIFDVEYRFVKDSKGRNLLDENFKPILNDKKPDPLFEINGSPLRIFNHKGWPLTNEQGHPLLSAKGKCLLSMKNGLHKIRDCFGNQVFDMFGRPMGCNPQKPMIGLNSEPYLLYNVKGHPLTCSDGTPITRNGVCALQFDKYGRPASTSEGGSMFDSMGHELFKPTESSSSKDL</sequence>
<feature type="compositionally biased region" description="Basic and acidic residues" evidence="5">
    <location>
        <begin position="606"/>
        <end position="615"/>
    </location>
</feature>
<feature type="compositionally biased region" description="Low complexity" evidence="5">
    <location>
        <begin position="494"/>
        <end position="511"/>
    </location>
</feature>
<dbReference type="Gene3D" id="2.20.70.10">
    <property type="match status" value="2"/>
</dbReference>
<keyword evidence="3" id="KW-0963">Cytoplasm</keyword>